<proteinExistence type="inferred from homology"/>
<dbReference type="SUPFAM" id="SSF56112">
    <property type="entry name" value="Protein kinase-like (PK-like)"/>
    <property type="match status" value="1"/>
</dbReference>
<dbReference type="PANTHER" id="PTHR12149">
    <property type="entry name" value="FRUCTOSAMINE 3 KINASE-RELATED PROTEIN"/>
    <property type="match status" value="1"/>
</dbReference>
<keyword evidence="3" id="KW-1185">Reference proteome</keyword>
<reference evidence="2 3" key="1">
    <citation type="submission" date="2018-12" db="EMBL/GenBank/DDBJ databases">
        <title>YIM 101343 draft genome.</title>
        <authorList>
            <person name="Chen X."/>
        </authorList>
    </citation>
    <scope>NUCLEOTIDE SEQUENCE [LARGE SCALE GENOMIC DNA]</scope>
    <source>
        <strain evidence="2 3">YIM 101343</strain>
    </source>
</reference>
<dbReference type="AlphaFoldDB" id="A0A3R9ZZJ0"/>
<evidence type="ECO:0000313" key="2">
    <source>
        <dbReference type="EMBL" id="RSZ63228.1"/>
    </source>
</evidence>
<comment type="similarity">
    <text evidence="1">Belongs to the fructosamine kinase family.</text>
</comment>
<dbReference type="EMBL" id="RXHJ01000008">
    <property type="protein sequence ID" value="RSZ63228.1"/>
    <property type="molecule type" value="Genomic_DNA"/>
</dbReference>
<dbReference type="Pfam" id="PF03881">
    <property type="entry name" value="Fructosamin_kin"/>
    <property type="match status" value="1"/>
</dbReference>
<comment type="caution">
    <text evidence="2">The sequence shown here is derived from an EMBL/GenBank/DDBJ whole genome shotgun (WGS) entry which is preliminary data.</text>
</comment>
<organism evidence="2 3">
    <name type="scientific">Corynebacterium hylobatis</name>
    <dbReference type="NCBI Taxonomy" id="1859290"/>
    <lineage>
        <taxon>Bacteria</taxon>
        <taxon>Bacillati</taxon>
        <taxon>Actinomycetota</taxon>
        <taxon>Actinomycetes</taxon>
        <taxon>Mycobacteriales</taxon>
        <taxon>Corynebacteriaceae</taxon>
        <taxon>Corynebacterium</taxon>
    </lineage>
</organism>
<dbReference type="InterPro" id="IPR011009">
    <property type="entry name" value="Kinase-like_dom_sf"/>
</dbReference>
<name>A0A3R9ZZJ0_9CORY</name>
<dbReference type="Proteomes" id="UP000274907">
    <property type="component" value="Unassembled WGS sequence"/>
</dbReference>
<dbReference type="PANTHER" id="PTHR12149:SF8">
    <property type="entry name" value="PROTEIN-RIBULOSAMINE 3-KINASE"/>
    <property type="match status" value="1"/>
</dbReference>
<dbReference type="RefSeq" id="WP_126120916.1">
    <property type="nucleotide sequence ID" value="NZ_RXHJ01000008.1"/>
</dbReference>
<keyword evidence="1 2" id="KW-0418">Kinase</keyword>
<evidence type="ECO:0000313" key="3">
    <source>
        <dbReference type="Proteomes" id="UP000274907"/>
    </source>
</evidence>
<evidence type="ECO:0000256" key="1">
    <source>
        <dbReference type="PIRNR" id="PIRNR006221"/>
    </source>
</evidence>
<gene>
    <name evidence="2" type="ORF">EAH68_08625</name>
</gene>
<dbReference type="PIRSF" id="PIRSF006221">
    <property type="entry name" value="Ketosamine-3-kinase"/>
    <property type="match status" value="1"/>
</dbReference>
<dbReference type="OrthoDB" id="5291879at2"/>
<keyword evidence="1" id="KW-0808">Transferase</keyword>
<dbReference type="GO" id="GO:0016301">
    <property type="term" value="F:kinase activity"/>
    <property type="evidence" value="ECO:0007669"/>
    <property type="project" value="UniProtKB-UniRule"/>
</dbReference>
<protein>
    <submittedName>
        <fullName evidence="2">Fructosamine kinase</fullName>
    </submittedName>
</protein>
<dbReference type="InterPro" id="IPR016477">
    <property type="entry name" value="Fructo-/Ketosamine-3-kinase"/>
</dbReference>
<dbReference type="Gene3D" id="1.10.510.10">
    <property type="entry name" value="Transferase(Phosphotransferase) domain 1"/>
    <property type="match status" value="1"/>
</dbReference>
<sequence>MAPVFTKQPREPRSAEAEAAGLCWLREASPAVVEVVAVDPVANTLSTVRIRESAPNRGAARQAGRELARIHLAGAPAFGAPPPGWEGPNYIGTREQECTPTAQWGSFYAEQRVRPFARRAHDVGHLDAAGLGLVEQAADLIAAREWEGEPARIHGDLWAGNLLFGPEGPVFIDPAAHGGHPETDLAMLALFGAPHLEDIIAGYGEVSFLRPGWRERVPLHQLHPLAVHAWTHGPGYARPLVAAAEATVRLLREG</sequence>
<accession>A0A3R9ZZJ0</accession>
<dbReference type="Gene3D" id="1.20.1270.240">
    <property type="match status" value="1"/>
</dbReference>